<dbReference type="EMBL" id="HBFQ01021963">
    <property type="protein sequence ID" value="CAD8841047.1"/>
    <property type="molecule type" value="Transcribed_RNA"/>
</dbReference>
<proteinExistence type="predicted"/>
<dbReference type="EC" id="5.2.1.8" evidence="1"/>
<reference evidence="3" key="1">
    <citation type="submission" date="2021-01" db="EMBL/GenBank/DDBJ databases">
        <authorList>
            <person name="Corre E."/>
            <person name="Pelletier E."/>
            <person name="Niang G."/>
            <person name="Scheremetjew M."/>
            <person name="Finn R."/>
            <person name="Kale V."/>
            <person name="Holt S."/>
            <person name="Cochrane G."/>
            <person name="Meng A."/>
            <person name="Brown T."/>
            <person name="Cohen L."/>
        </authorList>
    </citation>
    <scope>NUCLEOTIDE SEQUENCE</scope>
</reference>
<accession>A0A7S1A3M8</accession>
<evidence type="ECO:0000256" key="1">
    <source>
        <dbReference type="PROSITE-ProRule" id="PRU00277"/>
    </source>
</evidence>
<sequence>MIELLESNNCSLTISVRPGLRLFLARQMLVFRELIAVSLACVAFGLTNQACRTFLDENGKKPGVHSYPEPMAFGTQYLPLRNGSGLWTTMRKSRVEVNYRAMTLNGTEFDSTYKRGDHPELALVNEKGLIMGASAPPILTTRVIRNLLNIMGDMRQGDMWEIYLPGELGWDDTEIERSGLEGILEPGDCVIFQLDMIKIRGERRRLLKCDMESKEHCLDVELDLLDRLGGKLEESREEVARLEERLFGGKEVLKTTEREDLDVELRFVKRLAKAAKRSSEL</sequence>
<dbReference type="SUPFAM" id="SSF54534">
    <property type="entry name" value="FKBP-like"/>
    <property type="match status" value="1"/>
</dbReference>
<comment type="catalytic activity">
    <reaction evidence="1">
        <text>[protein]-peptidylproline (omega=180) = [protein]-peptidylproline (omega=0)</text>
        <dbReference type="Rhea" id="RHEA:16237"/>
        <dbReference type="Rhea" id="RHEA-COMP:10747"/>
        <dbReference type="Rhea" id="RHEA-COMP:10748"/>
        <dbReference type="ChEBI" id="CHEBI:83833"/>
        <dbReference type="ChEBI" id="CHEBI:83834"/>
        <dbReference type="EC" id="5.2.1.8"/>
    </reaction>
</comment>
<feature type="domain" description="PPIase FKBP-type" evidence="2">
    <location>
        <begin position="92"/>
        <end position="200"/>
    </location>
</feature>
<protein>
    <recommendedName>
        <fullName evidence="1">peptidylprolyl isomerase</fullName>
        <ecNumber evidence="1">5.2.1.8</ecNumber>
    </recommendedName>
</protein>
<evidence type="ECO:0000313" key="3">
    <source>
        <dbReference type="EMBL" id="CAD8841047.1"/>
    </source>
</evidence>
<dbReference type="AlphaFoldDB" id="A0A7S1A3M8"/>
<organism evidence="3">
    <name type="scientific">Noctiluca scintillans</name>
    <name type="common">Sea sparkle</name>
    <name type="synonym">Red tide dinoflagellate</name>
    <dbReference type="NCBI Taxonomy" id="2966"/>
    <lineage>
        <taxon>Eukaryota</taxon>
        <taxon>Sar</taxon>
        <taxon>Alveolata</taxon>
        <taxon>Dinophyceae</taxon>
        <taxon>Noctilucales</taxon>
        <taxon>Noctilucaceae</taxon>
        <taxon>Noctiluca</taxon>
    </lineage>
</organism>
<name>A0A7S1A3M8_NOCSC</name>
<keyword evidence="1" id="KW-0413">Isomerase</keyword>
<dbReference type="GO" id="GO:0003755">
    <property type="term" value="F:peptidyl-prolyl cis-trans isomerase activity"/>
    <property type="evidence" value="ECO:0007669"/>
    <property type="project" value="UniProtKB-KW"/>
</dbReference>
<dbReference type="InterPro" id="IPR046357">
    <property type="entry name" value="PPIase_dom_sf"/>
</dbReference>
<dbReference type="PROSITE" id="PS50059">
    <property type="entry name" value="FKBP_PPIASE"/>
    <property type="match status" value="1"/>
</dbReference>
<keyword evidence="1" id="KW-0697">Rotamase</keyword>
<evidence type="ECO:0000259" key="2">
    <source>
        <dbReference type="PROSITE" id="PS50059"/>
    </source>
</evidence>
<dbReference type="Pfam" id="PF00254">
    <property type="entry name" value="FKBP_C"/>
    <property type="match status" value="1"/>
</dbReference>
<dbReference type="Gene3D" id="3.10.50.40">
    <property type="match status" value="1"/>
</dbReference>
<gene>
    <name evidence="3" type="ORF">NSCI0253_LOCUS15395</name>
</gene>
<dbReference type="InterPro" id="IPR001179">
    <property type="entry name" value="PPIase_FKBP_dom"/>
</dbReference>